<name>A0A645FYP9_9ZZZZ</name>
<dbReference type="EMBL" id="VSSQ01064063">
    <property type="protein sequence ID" value="MPN17033.1"/>
    <property type="molecule type" value="Genomic_DNA"/>
</dbReference>
<dbReference type="SUPFAM" id="SSF52151">
    <property type="entry name" value="FabD/lysophospholipase-like"/>
    <property type="match status" value="1"/>
</dbReference>
<dbReference type="GO" id="GO:0004314">
    <property type="term" value="F:[acyl-carrier-protein] S-malonyltransferase activity"/>
    <property type="evidence" value="ECO:0007669"/>
    <property type="project" value="UniProtKB-EC"/>
</dbReference>
<proteinExistence type="predicted"/>
<sequence>MEMGAKRVIPLKVSGPFHTPFMEEATDSFLAFLETQTFCDPKELVISSVDGSIISTKEDARKHLARQLAYPVRWTAVLAKVKELSASNTLSIAEVGYGTVLSGLCKNSGLDLVCRSLGTESAIQEFAKETTI</sequence>
<dbReference type="PANTHER" id="PTHR42681:SF1">
    <property type="entry name" value="MALONYL-COA-ACYL CARRIER PROTEIN TRANSACYLASE, MITOCHONDRIAL"/>
    <property type="match status" value="1"/>
</dbReference>
<dbReference type="GO" id="GO:0005829">
    <property type="term" value="C:cytosol"/>
    <property type="evidence" value="ECO:0007669"/>
    <property type="project" value="TreeGrafter"/>
</dbReference>
<evidence type="ECO:0000256" key="4">
    <source>
        <dbReference type="ARBA" id="ARBA00048462"/>
    </source>
</evidence>
<evidence type="ECO:0000256" key="3">
    <source>
        <dbReference type="ARBA" id="ARBA00023315"/>
    </source>
</evidence>
<dbReference type="Gene3D" id="3.40.366.10">
    <property type="entry name" value="Malonyl-Coenzyme A Acyl Carrier Protein, domain 2"/>
    <property type="match status" value="1"/>
</dbReference>
<evidence type="ECO:0000256" key="1">
    <source>
        <dbReference type="ARBA" id="ARBA00013258"/>
    </source>
</evidence>
<dbReference type="InterPro" id="IPR050858">
    <property type="entry name" value="Mal-CoA-ACP_Trans/PKS_FabD"/>
</dbReference>
<protein>
    <recommendedName>
        <fullName evidence="1">[acyl-carrier-protein] S-malonyltransferase</fullName>
        <ecNumber evidence="1">2.3.1.39</ecNumber>
    </recommendedName>
</protein>
<evidence type="ECO:0000313" key="5">
    <source>
        <dbReference type="EMBL" id="MPN17033.1"/>
    </source>
</evidence>
<accession>A0A645FYP9</accession>
<comment type="catalytic activity">
    <reaction evidence="4">
        <text>holo-[ACP] + malonyl-CoA = malonyl-[ACP] + CoA</text>
        <dbReference type="Rhea" id="RHEA:41792"/>
        <dbReference type="Rhea" id="RHEA-COMP:9623"/>
        <dbReference type="Rhea" id="RHEA-COMP:9685"/>
        <dbReference type="ChEBI" id="CHEBI:57287"/>
        <dbReference type="ChEBI" id="CHEBI:57384"/>
        <dbReference type="ChEBI" id="CHEBI:64479"/>
        <dbReference type="ChEBI" id="CHEBI:78449"/>
        <dbReference type="EC" id="2.3.1.39"/>
    </reaction>
</comment>
<dbReference type="AlphaFoldDB" id="A0A645FYP9"/>
<evidence type="ECO:0000256" key="2">
    <source>
        <dbReference type="ARBA" id="ARBA00022679"/>
    </source>
</evidence>
<gene>
    <name evidence="5" type="primary">fabD_33</name>
    <name evidence="5" type="ORF">SDC9_164382</name>
</gene>
<keyword evidence="3 5" id="KW-0012">Acyltransferase</keyword>
<keyword evidence="2 5" id="KW-0808">Transferase</keyword>
<organism evidence="5">
    <name type="scientific">bioreactor metagenome</name>
    <dbReference type="NCBI Taxonomy" id="1076179"/>
    <lineage>
        <taxon>unclassified sequences</taxon>
        <taxon>metagenomes</taxon>
        <taxon>ecological metagenomes</taxon>
    </lineage>
</organism>
<dbReference type="GO" id="GO:0006633">
    <property type="term" value="P:fatty acid biosynthetic process"/>
    <property type="evidence" value="ECO:0007669"/>
    <property type="project" value="TreeGrafter"/>
</dbReference>
<dbReference type="InterPro" id="IPR001227">
    <property type="entry name" value="Ac_transferase_dom_sf"/>
</dbReference>
<dbReference type="EC" id="2.3.1.39" evidence="1"/>
<comment type="caution">
    <text evidence="5">The sequence shown here is derived from an EMBL/GenBank/DDBJ whole genome shotgun (WGS) entry which is preliminary data.</text>
</comment>
<dbReference type="PANTHER" id="PTHR42681">
    <property type="entry name" value="MALONYL-COA-ACYL CARRIER PROTEIN TRANSACYLASE, MITOCHONDRIAL"/>
    <property type="match status" value="1"/>
</dbReference>
<reference evidence="5" key="1">
    <citation type="submission" date="2019-08" db="EMBL/GenBank/DDBJ databases">
        <authorList>
            <person name="Kucharzyk K."/>
            <person name="Murdoch R.W."/>
            <person name="Higgins S."/>
            <person name="Loffler F."/>
        </authorList>
    </citation>
    <scope>NUCLEOTIDE SEQUENCE</scope>
</reference>
<dbReference type="InterPro" id="IPR016035">
    <property type="entry name" value="Acyl_Trfase/lysoPLipase"/>
</dbReference>